<protein>
    <submittedName>
        <fullName evidence="1">Uncharacterized protein</fullName>
    </submittedName>
</protein>
<name>A0A382YBV1_9ZZZZ</name>
<dbReference type="EMBL" id="UINC01174442">
    <property type="protein sequence ID" value="SVD80570.1"/>
    <property type="molecule type" value="Genomic_DNA"/>
</dbReference>
<accession>A0A382YBV1</accession>
<evidence type="ECO:0000313" key="1">
    <source>
        <dbReference type="EMBL" id="SVD80570.1"/>
    </source>
</evidence>
<proteinExistence type="predicted"/>
<dbReference type="AlphaFoldDB" id="A0A382YBV1"/>
<organism evidence="1">
    <name type="scientific">marine metagenome</name>
    <dbReference type="NCBI Taxonomy" id="408172"/>
    <lineage>
        <taxon>unclassified sequences</taxon>
        <taxon>metagenomes</taxon>
        <taxon>ecological metagenomes</taxon>
    </lineage>
</organism>
<reference evidence="1" key="1">
    <citation type="submission" date="2018-05" db="EMBL/GenBank/DDBJ databases">
        <authorList>
            <person name="Lanie J.A."/>
            <person name="Ng W.-L."/>
            <person name="Kazmierczak K.M."/>
            <person name="Andrzejewski T.M."/>
            <person name="Davidsen T.M."/>
            <person name="Wayne K.J."/>
            <person name="Tettelin H."/>
            <person name="Glass J.I."/>
            <person name="Rusch D."/>
            <person name="Podicherti R."/>
            <person name="Tsui H.-C.T."/>
            <person name="Winkler M.E."/>
        </authorList>
    </citation>
    <scope>NUCLEOTIDE SEQUENCE</scope>
</reference>
<feature type="non-terminal residue" evidence="1">
    <location>
        <position position="1"/>
    </location>
</feature>
<sequence length="90" mass="10362">WLEKVWLLDAPDHARDSRRGLCLPMVCVREWEGMPSAFTWPALPEPLMTSHPSIEVRYQSMRSHLGMRSIKVIIERLTEAMMPGDTLEGN</sequence>
<gene>
    <name evidence="1" type="ORF">METZ01_LOCUS433424</name>
</gene>